<dbReference type="Gramene" id="TraesCAD_scaffold_103416_01G000100.1">
    <property type="protein sequence ID" value="TraesCAD_scaffold_103416_01G000100.1"/>
    <property type="gene ID" value="TraesCAD_scaffold_103416_01G000100"/>
</dbReference>
<evidence type="ECO:0000259" key="7">
    <source>
        <dbReference type="PROSITE" id="PS51032"/>
    </source>
</evidence>
<reference evidence="8" key="1">
    <citation type="submission" date="2018-08" db="EMBL/GenBank/DDBJ databases">
        <authorList>
            <person name="Rossello M."/>
        </authorList>
    </citation>
    <scope>NUCLEOTIDE SEQUENCE [LARGE SCALE GENOMIC DNA]</scope>
    <source>
        <strain evidence="8">cv. Chinese Spring</strain>
    </source>
</reference>
<keyword evidence="3" id="KW-0238">DNA-binding</keyword>
<sequence length="127" mass="13687">MAAAAAGENKRLNGVRKKGGDKFAAAIKHPVTKTLLWLGTYHSPEVAACAYDLAARELKGTKAKLNLPYPPPVKLVMEVIAAPRHRSHEHDAPLFQVVTLPPDPIAPPPPPPKGKKSYTTWVVCPLS</sequence>
<dbReference type="Gramene" id="TraesLDM7D03G04477310.1">
    <property type="protein sequence ID" value="TraesLDM7D03G04477310.1.CDS1"/>
    <property type="gene ID" value="TraesLDM7D03G04477310"/>
</dbReference>
<dbReference type="Gramene" id="TraesJAG7D03G04453140.1">
    <property type="protein sequence ID" value="TraesJAG7D03G04453140.1.CDS1"/>
    <property type="gene ID" value="TraesJAG7D03G04453140"/>
</dbReference>
<dbReference type="SUPFAM" id="SSF54171">
    <property type="entry name" value="DNA-binding domain"/>
    <property type="match status" value="1"/>
</dbReference>
<keyword evidence="2" id="KW-0805">Transcription regulation</keyword>
<evidence type="ECO:0000256" key="3">
    <source>
        <dbReference type="ARBA" id="ARBA00023125"/>
    </source>
</evidence>
<dbReference type="Gramene" id="TraesLAC7D03G04417490.1">
    <property type="protein sequence ID" value="TraesLAC7D03G04417490.1.CDS1"/>
    <property type="gene ID" value="TraesLAC7D03G04417490"/>
</dbReference>
<name>A0A3B6TXN3_WHEAT</name>
<dbReference type="GO" id="GO:0005634">
    <property type="term" value="C:nucleus"/>
    <property type="evidence" value="ECO:0007669"/>
    <property type="project" value="UniProtKB-SubCell"/>
</dbReference>
<evidence type="ECO:0000256" key="2">
    <source>
        <dbReference type="ARBA" id="ARBA00023015"/>
    </source>
</evidence>
<dbReference type="Gramene" id="TraesARI7D03G04547040.1">
    <property type="protein sequence ID" value="TraesARI7D03G04547040.1.CDS1"/>
    <property type="gene ID" value="TraesARI7D03G04547040"/>
</dbReference>
<dbReference type="PROSITE" id="PS51032">
    <property type="entry name" value="AP2_ERF"/>
    <property type="match status" value="1"/>
</dbReference>
<dbReference type="PRINTS" id="PR00367">
    <property type="entry name" value="ETHRSPELEMNT"/>
</dbReference>
<keyword evidence="9" id="KW-1185">Reference proteome</keyword>
<dbReference type="SMART" id="SM00380">
    <property type="entry name" value="AP2"/>
    <property type="match status" value="1"/>
</dbReference>
<dbReference type="GO" id="GO:0003700">
    <property type="term" value="F:DNA-binding transcription factor activity"/>
    <property type="evidence" value="ECO:0007669"/>
    <property type="project" value="InterPro"/>
</dbReference>
<dbReference type="OrthoDB" id="642697at2759"/>
<accession>A0A3B6TXN3</accession>
<dbReference type="GO" id="GO:0003677">
    <property type="term" value="F:DNA binding"/>
    <property type="evidence" value="ECO:0007669"/>
    <property type="project" value="UniProtKB-KW"/>
</dbReference>
<dbReference type="Gramene" id="TraesROB_scaffold_116805_01G000100.1">
    <property type="protein sequence ID" value="TraesROB_scaffold_116805_01G000100.1"/>
    <property type="gene ID" value="TraesROB_scaffold_116805_01G000100"/>
</dbReference>
<dbReference type="SMR" id="A0A3B6TXN3"/>
<organism evidence="8">
    <name type="scientific">Triticum aestivum</name>
    <name type="common">Wheat</name>
    <dbReference type="NCBI Taxonomy" id="4565"/>
    <lineage>
        <taxon>Eukaryota</taxon>
        <taxon>Viridiplantae</taxon>
        <taxon>Streptophyta</taxon>
        <taxon>Embryophyta</taxon>
        <taxon>Tracheophyta</taxon>
        <taxon>Spermatophyta</taxon>
        <taxon>Magnoliopsida</taxon>
        <taxon>Liliopsida</taxon>
        <taxon>Poales</taxon>
        <taxon>Poaceae</taxon>
        <taxon>BOP clade</taxon>
        <taxon>Pooideae</taxon>
        <taxon>Triticodae</taxon>
        <taxon>Triticeae</taxon>
        <taxon>Triticinae</taxon>
        <taxon>Triticum</taxon>
    </lineage>
</organism>
<evidence type="ECO:0000313" key="8">
    <source>
        <dbReference type="EnsemblPlants" id="TraesCS7D02G481900.1.cds1"/>
    </source>
</evidence>
<keyword evidence="4" id="KW-0804">Transcription</keyword>
<dbReference type="InterPro" id="IPR001471">
    <property type="entry name" value="AP2/ERF_dom"/>
</dbReference>
<feature type="domain" description="AP2/ERF" evidence="7">
    <location>
        <begin position="11"/>
        <end position="68"/>
    </location>
</feature>
<dbReference type="STRING" id="4565.A0A3B6TXN3"/>
<evidence type="ECO:0000256" key="5">
    <source>
        <dbReference type="ARBA" id="ARBA00023242"/>
    </source>
</evidence>
<dbReference type="CDD" id="cd00018">
    <property type="entry name" value="AP2"/>
    <property type="match status" value="1"/>
</dbReference>
<dbReference type="InterPro" id="IPR016177">
    <property type="entry name" value="DNA-bd_dom_sf"/>
</dbReference>
<reference evidence="8" key="2">
    <citation type="submission" date="2018-10" db="UniProtKB">
        <authorList>
            <consortium name="EnsemblPlants"/>
        </authorList>
    </citation>
    <scope>IDENTIFICATION</scope>
</reference>
<dbReference type="Gramene" id="TraesSYM7D03G04524390.1">
    <property type="protein sequence ID" value="TraesSYM7D03G04524390.1.CDS1"/>
    <property type="gene ID" value="TraesSYM7D03G04524390"/>
</dbReference>
<dbReference type="Gramene" id="TraesMAC7D03G04462060.1">
    <property type="protein sequence ID" value="TraesMAC7D03G04462060.1.CDS1"/>
    <property type="gene ID" value="TraesMAC7D03G04462060"/>
</dbReference>
<dbReference type="AlphaFoldDB" id="A0A3B6TXN3"/>
<dbReference type="Gramene" id="TraesCLE_scaffold_108942_01G000100.1">
    <property type="protein sequence ID" value="TraesCLE_scaffold_108942_01G000100.1"/>
    <property type="gene ID" value="TraesCLE_scaffold_108942_01G000100"/>
</dbReference>
<dbReference type="Gramene" id="TraesCS7D03G1140300.1">
    <property type="protein sequence ID" value="TraesCS7D03G1140300.1.CDS1"/>
    <property type="gene ID" value="TraesCS7D03G1140300"/>
</dbReference>
<dbReference type="Gramene" id="TraesWEE_scaffold_118951_01G000100.1">
    <property type="protein sequence ID" value="TraesWEE_scaffold_118951_01G000100.1"/>
    <property type="gene ID" value="TraesWEE_scaffold_118951_01G000100"/>
</dbReference>
<comment type="subcellular location">
    <subcellularLocation>
        <location evidence="1">Nucleus</location>
    </subcellularLocation>
</comment>
<proteinExistence type="predicted"/>
<evidence type="ECO:0000256" key="6">
    <source>
        <dbReference type="SAM" id="MobiDB-lite"/>
    </source>
</evidence>
<evidence type="ECO:0000256" key="4">
    <source>
        <dbReference type="ARBA" id="ARBA00023163"/>
    </source>
</evidence>
<evidence type="ECO:0000313" key="9">
    <source>
        <dbReference type="Proteomes" id="UP000019116"/>
    </source>
</evidence>
<dbReference type="Gramene" id="TraesJUL7D03G04514660.1">
    <property type="protein sequence ID" value="TraesJUL7D03G04514660.1.CDS1"/>
    <property type="gene ID" value="TraesJUL7D03G04514660"/>
</dbReference>
<dbReference type="InterPro" id="IPR036955">
    <property type="entry name" value="AP2/ERF_dom_sf"/>
</dbReference>
<dbReference type="Gene3D" id="3.30.730.10">
    <property type="entry name" value="AP2/ERF domain"/>
    <property type="match status" value="1"/>
</dbReference>
<dbReference type="OMA" id="KKSYTTW"/>
<dbReference type="Proteomes" id="UP000019116">
    <property type="component" value="Chromosome 7D"/>
</dbReference>
<dbReference type="EnsemblPlants" id="TraesCS7D02G481900.1">
    <property type="protein sequence ID" value="TraesCS7D02G481900.1.cds1"/>
    <property type="gene ID" value="TraesCS7D02G481900"/>
</dbReference>
<feature type="region of interest" description="Disordered" evidence="6">
    <location>
        <begin position="98"/>
        <end position="117"/>
    </location>
</feature>
<protein>
    <recommendedName>
        <fullName evidence="7">AP2/ERF domain-containing protein</fullName>
    </recommendedName>
</protein>
<dbReference type="PANTHER" id="PTHR31677">
    <property type="entry name" value="AP2 DOMAIN CLASS TRANSCRIPTION FACTOR"/>
    <property type="match status" value="1"/>
</dbReference>
<dbReference type="Gramene" id="TraesNOR7D03G04519390.1">
    <property type="protein sequence ID" value="TraesNOR7D03G04519390.1.CDS1"/>
    <property type="gene ID" value="TraesNOR7D03G04519390"/>
</dbReference>
<feature type="compositionally biased region" description="Pro residues" evidence="6">
    <location>
        <begin position="101"/>
        <end position="112"/>
    </location>
</feature>
<evidence type="ECO:0000256" key="1">
    <source>
        <dbReference type="ARBA" id="ARBA00004123"/>
    </source>
</evidence>
<keyword evidence="5" id="KW-0539">Nucleus</keyword>
<dbReference type="PANTHER" id="PTHR31677:SF252">
    <property type="entry name" value="ETHYLENE-RESPONSIVE TRANSCRIPTION FACTOR 3"/>
    <property type="match status" value="1"/>
</dbReference>
<dbReference type="Gramene" id="TraesSTA7D03G04464040.1">
    <property type="protein sequence ID" value="TraesSTA7D03G04464040.1.CDS1"/>
    <property type="gene ID" value="TraesSTA7D03G04464040"/>
</dbReference>
<dbReference type="Gramene" id="TraesCS7D02G481900.1">
    <property type="protein sequence ID" value="TraesCS7D02G481900.1.cds1"/>
    <property type="gene ID" value="TraesCS7D02G481900"/>
</dbReference>